<sequence>MDDAEHILDEATDWLLALTERPGDRSTRARFQQWLAADRRHGEVWENLNDSYDLIGKTQPQMTTHWPEVGARARSRRWFWKRERGRRETGYPLQTIRKRRVLAVAASVALAVWLVPEAMLALQADHRTGTGELHVAKLEDGSIAQLGPGSAIRVSYAEGERRIDLLAGEALFQVTPDKSRPFRVHADDVTITVLGTGFDVRRLQFRTEVGVQHGRVRVDRTAQGASPVFLSTGDLVAIGEDGTAVTGHMAPQLIASWALHEVNARDRAVSDVIDDIRPWYRGKIVVMSKALGKRRVNGVYDPRDPSKAIRSMILPLGGAVTQITPWLIVIHE</sequence>
<reference evidence="3 4" key="1">
    <citation type="submission" date="2023-07" db="EMBL/GenBank/DDBJ databases">
        <title>Sorghum-associated microbial communities from plants grown in Nebraska, USA.</title>
        <authorList>
            <person name="Schachtman D."/>
        </authorList>
    </citation>
    <scope>NUCLEOTIDE SEQUENCE [LARGE SCALE GENOMIC DNA]</scope>
    <source>
        <strain evidence="3 4">4256</strain>
    </source>
</reference>
<name>A0ABU1X0H5_SPHXE</name>
<dbReference type="InterPro" id="IPR006860">
    <property type="entry name" value="FecR"/>
</dbReference>
<gene>
    <name evidence="3" type="ORF">J2W40_001609</name>
</gene>
<dbReference type="PANTHER" id="PTHR30273:SF2">
    <property type="entry name" value="PROTEIN FECR"/>
    <property type="match status" value="1"/>
</dbReference>
<protein>
    <submittedName>
        <fullName evidence="3">Transmembrane sensor</fullName>
    </submittedName>
</protein>
<accession>A0ABU1X0H5</accession>
<evidence type="ECO:0000259" key="1">
    <source>
        <dbReference type="Pfam" id="PF04773"/>
    </source>
</evidence>
<evidence type="ECO:0000259" key="2">
    <source>
        <dbReference type="Pfam" id="PF16220"/>
    </source>
</evidence>
<keyword evidence="3" id="KW-0812">Transmembrane</keyword>
<dbReference type="Pfam" id="PF16220">
    <property type="entry name" value="DUF4880"/>
    <property type="match status" value="1"/>
</dbReference>
<dbReference type="InterPro" id="IPR012373">
    <property type="entry name" value="Ferrdict_sens_TM"/>
</dbReference>
<keyword evidence="4" id="KW-1185">Reference proteome</keyword>
<feature type="domain" description="FecR protein" evidence="1">
    <location>
        <begin position="125"/>
        <end position="217"/>
    </location>
</feature>
<organism evidence="3 4">
    <name type="scientific">Sphingobium xenophagum</name>
    <dbReference type="NCBI Taxonomy" id="121428"/>
    <lineage>
        <taxon>Bacteria</taxon>
        <taxon>Pseudomonadati</taxon>
        <taxon>Pseudomonadota</taxon>
        <taxon>Alphaproteobacteria</taxon>
        <taxon>Sphingomonadales</taxon>
        <taxon>Sphingomonadaceae</taxon>
        <taxon>Sphingobium</taxon>
    </lineage>
</organism>
<dbReference type="PANTHER" id="PTHR30273">
    <property type="entry name" value="PERIPLASMIC SIGNAL SENSOR AND SIGMA FACTOR ACTIVATOR FECR-RELATED"/>
    <property type="match status" value="1"/>
</dbReference>
<evidence type="ECO:0000313" key="3">
    <source>
        <dbReference type="EMBL" id="MDR7154794.1"/>
    </source>
</evidence>
<feature type="domain" description="FecR N-terminal" evidence="2">
    <location>
        <begin position="9"/>
        <end position="47"/>
    </location>
</feature>
<dbReference type="Pfam" id="PF04773">
    <property type="entry name" value="FecR"/>
    <property type="match status" value="1"/>
</dbReference>
<dbReference type="RefSeq" id="WP_310223379.1">
    <property type="nucleotide sequence ID" value="NZ_JAVDWV010000006.1"/>
</dbReference>
<dbReference type="EMBL" id="JAVDWV010000006">
    <property type="protein sequence ID" value="MDR7154794.1"/>
    <property type="molecule type" value="Genomic_DNA"/>
</dbReference>
<evidence type="ECO:0000313" key="4">
    <source>
        <dbReference type="Proteomes" id="UP001267638"/>
    </source>
</evidence>
<proteinExistence type="predicted"/>
<comment type="caution">
    <text evidence="3">The sequence shown here is derived from an EMBL/GenBank/DDBJ whole genome shotgun (WGS) entry which is preliminary data.</text>
</comment>
<dbReference type="Proteomes" id="UP001267638">
    <property type="component" value="Unassembled WGS sequence"/>
</dbReference>
<dbReference type="Gene3D" id="2.60.120.1440">
    <property type="match status" value="1"/>
</dbReference>
<dbReference type="InterPro" id="IPR032623">
    <property type="entry name" value="FecR_N"/>
</dbReference>
<dbReference type="PIRSF" id="PIRSF018266">
    <property type="entry name" value="FecR"/>
    <property type="match status" value="1"/>
</dbReference>
<keyword evidence="3" id="KW-0472">Membrane</keyword>